<dbReference type="Proteomes" id="UP000031838">
    <property type="component" value="Chromosome 1"/>
</dbReference>
<dbReference type="InterPro" id="IPR022385">
    <property type="entry name" value="Rhs_assc_core"/>
</dbReference>
<evidence type="ECO:0000259" key="4">
    <source>
        <dbReference type="Pfam" id="PF25023"/>
    </source>
</evidence>
<evidence type="ECO:0000256" key="1">
    <source>
        <dbReference type="ARBA" id="ARBA00022737"/>
    </source>
</evidence>
<name>A0A0B6RMQ5_BURPL</name>
<organism evidence="5 6">
    <name type="scientific">Burkholderia plantarii</name>
    <dbReference type="NCBI Taxonomy" id="41899"/>
    <lineage>
        <taxon>Bacteria</taxon>
        <taxon>Pseudomonadati</taxon>
        <taxon>Pseudomonadota</taxon>
        <taxon>Betaproteobacteria</taxon>
        <taxon>Burkholderiales</taxon>
        <taxon>Burkholderiaceae</taxon>
        <taxon>Burkholderia</taxon>
    </lineage>
</organism>
<dbReference type="InterPro" id="IPR006530">
    <property type="entry name" value="YD"/>
</dbReference>
<dbReference type="InterPro" id="IPR045351">
    <property type="entry name" value="DUF6531"/>
</dbReference>
<dbReference type="Gene3D" id="3.90.930.1">
    <property type="match status" value="1"/>
</dbReference>
<dbReference type="CDD" id="cd20743">
    <property type="entry name" value="FIX_RhsA-like"/>
    <property type="match status" value="1"/>
</dbReference>
<protein>
    <submittedName>
        <fullName evidence="5">YD repeat protein</fullName>
    </submittedName>
</protein>
<dbReference type="Pfam" id="PF03527">
    <property type="entry name" value="RHS"/>
    <property type="match status" value="1"/>
</dbReference>
<dbReference type="InterPro" id="IPR001826">
    <property type="entry name" value="RHS"/>
</dbReference>
<evidence type="ECO:0000313" key="6">
    <source>
        <dbReference type="Proteomes" id="UP000031838"/>
    </source>
</evidence>
<feature type="domain" description="DUF6531" evidence="3">
    <location>
        <begin position="359"/>
        <end position="433"/>
    </location>
</feature>
<dbReference type="NCBIfam" id="TIGR03696">
    <property type="entry name" value="Rhs_assc_core"/>
    <property type="match status" value="1"/>
</dbReference>
<feature type="domain" description="Teneurin-like YD-shell" evidence="4">
    <location>
        <begin position="1079"/>
        <end position="1240"/>
    </location>
</feature>
<feature type="domain" description="RHS protein conserved region" evidence="2">
    <location>
        <begin position="1325"/>
        <end position="1357"/>
    </location>
</feature>
<reference evidence="5 6" key="2">
    <citation type="journal article" date="2016" name="Appl. Microbiol. Biotechnol.">
        <title>Mutations improving production and secretion of extracellular lipase by Burkholderia glumae PG1.</title>
        <authorList>
            <person name="Knapp A."/>
            <person name="Voget S."/>
            <person name="Gao R."/>
            <person name="Zaburannyi N."/>
            <person name="Krysciak D."/>
            <person name="Breuer M."/>
            <person name="Hauer B."/>
            <person name="Streit W.R."/>
            <person name="Muller R."/>
            <person name="Daniel R."/>
            <person name="Jaeger K.E."/>
        </authorList>
    </citation>
    <scope>NUCLEOTIDE SEQUENCE [LARGE SCALE GENOMIC DNA]</scope>
    <source>
        <strain evidence="5 6">PG1</strain>
    </source>
</reference>
<evidence type="ECO:0000259" key="3">
    <source>
        <dbReference type="Pfam" id="PF20148"/>
    </source>
</evidence>
<dbReference type="Pfam" id="PF25023">
    <property type="entry name" value="TEN_YD-shell"/>
    <property type="match status" value="1"/>
</dbReference>
<dbReference type="PRINTS" id="PR00394">
    <property type="entry name" value="RHSPROTEIN"/>
</dbReference>
<evidence type="ECO:0000259" key="2">
    <source>
        <dbReference type="Pfam" id="PF03527"/>
    </source>
</evidence>
<dbReference type="Pfam" id="PF05593">
    <property type="entry name" value="RHS_repeat"/>
    <property type="match status" value="5"/>
</dbReference>
<dbReference type="InterPro" id="IPR031325">
    <property type="entry name" value="RHS_repeat"/>
</dbReference>
<gene>
    <name evidence="5" type="ORF">BGL_1c20980</name>
</gene>
<dbReference type="RefSeq" id="WP_052498328.1">
    <property type="nucleotide sequence ID" value="NZ_CP002580.1"/>
</dbReference>
<proteinExistence type="predicted"/>
<reference evidence="6" key="1">
    <citation type="submission" date="2011-03" db="EMBL/GenBank/DDBJ databases">
        <authorList>
            <person name="Voget S."/>
            <person name="Streit W.R."/>
            <person name="Jaeger K.E."/>
            <person name="Daniel R."/>
        </authorList>
    </citation>
    <scope>NUCLEOTIDE SEQUENCE [LARGE SCALE GENOMIC DNA]</scope>
    <source>
        <strain evidence="6">PG1</strain>
    </source>
</reference>
<dbReference type="InterPro" id="IPR056823">
    <property type="entry name" value="TEN-like_YD-shell"/>
</dbReference>
<dbReference type="NCBIfam" id="TIGR01643">
    <property type="entry name" value="YD_repeat_2x"/>
    <property type="match status" value="7"/>
</dbReference>
<dbReference type="HOGENOM" id="CLU_001218_1_0_4"/>
<dbReference type="InterPro" id="IPR050708">
    <property type="entry name" value="T6SS_VgrG/RHS"/>
</dbReference>
<accession>A0A0B6RMQ5</accession>
<sequence length="1550" mass="172524">MTGNTQSLQSFVDTAIVPIDQIGVADLHAGATRFDGWLCDISGGWLTLDRLQEVAGSLPVLGNIMAAVDLCGDVVTMYEERGRQRSTLESTLAWAELGIDLIGSLPAPGTGPARMTLRPALAVIRQAVKHEVKEVPAAVAAVLVSHFSSTLMGELSQFAEGAIARLESFLQDSAAKIAAILTELAQVLHALAAGDLLRPDENLNRAGADLAELRRDPLHQYEKLFSAVWEAYKAGIKGEINAVVQLTTGALGKARMTQAAEWLERMVPVARREILALAAPDNIASILSMLRMLQLAARLYEKHKHSVAATVHATKPNQATLKHRGEAVEPVKDQAKARKPGASDCVACRIGQPANRGPHAISYALGDESFTHTDFVLPGIVPIEWVRTYRSNFGAHDEGGPLGPRWTTPYHVCFESRGDGWLYHDASGRSVEYPAFDEFEPHHDRVESCVLSRRADGAIQVVRAETITETYVQHGANFRLARVEDRSGNAATLAWDNDRLVRVTSSAGDTALLSYDEAGRVTRIEQLDDEGSARPLAHYRYNEAGDLTEATDEDSASWHYAYSHHLITRYTDRTGRGMNLEWDGTHLDAKAIHEWADDGTFDLRLTWHDRLRLTFVTDALGNTTQQYYDIDGYLYRTVNPDHTEEWFFRDAAKRVTQHVLPDGTQESFTWDDDGHLTSHTTQDGRTAHYVYDQRGDLTGLQDPEGHRWQRYYDSKGRVTEATDPLGRVTRYEYNRAGLPIAITDAKGGTKKLSWRADGQLESYTDCSGKTVTWKYDERGRLVQHQNAAGETTRYGYEAGQLAWTIRPDGSRERFERDAEGRLLTHTDALNRQTRYRYSRAGLLTQRINANGDALEYGWNPLGHLTLLRNENGREYTFDYDSFGRLAVEYDFDGQATQYFRDARTGQIGHRLAGGVMQQYDYDAMGRLAQRSGWPARYGERNTVYLAPPKDGKVEHESFDYDGSGRLTTARNDRALVRRVHDAVGNLVREHINPTFDENGAVVPAGTPGPEWIWQHEYDEIGTRIATIRPDGRRLDWLTYGSGHVHGLLLDGNTVASFERDDAHRETSREIGNGLKQLTQYDAAGRLARQTLQGTGGKVIERRYQYDQAGRLTQIADLRRGAIQYAYDPLDRLTRAQSTLGVETFAFDPASNIVEATERDQHGIGTEGGRRATPLLDNLLKQYAGTHFEYDERGNLTRRTHNGESTQFEWNALGRMTGAVNRHMRATYAYDALGRRIAKYTEAQVAPLPMAGSGWRDAERARLAREHGYGLTLYGWDDDRLAYEKVIARRETVHYVYEPDSFTPLARMSVPMDRAEAEQSTALSLAYYHCDQIGTPQELTDEAGEVAWSARYRASGAAQEVISEAARKAGIGNPLRFAGQYFDRETGLHYNRHRYYDPASGRFISKDPIGVAGGINVYQYAPNPISWIDPFGLAKRGPKTGGCGPHNEMIAAWGREVADAGGLVTAGGGVEKEVMVATLGGFKGGRRPDIIYTDFDGKTIFGNVGKVRADGVTPVKREEQAMDDLRTKTTGKNVPDEVQFRAYNCCPCKGK</sequence>
<dbReference type="PANTHER" id="PTHR32305">
    <property type="match status" value="1"/>
</dbReference>
<keyword evidence="1" id="KW-0677">Repeat</keyword>
<dbReference type="EMBL" id="CP002580">
    <property type="protein sequence ID" value="AJK46607.1"/>
    <property type="molecule type" value="Genomic_DNA"/>
</dbReference>
<keyword evidence="6" id="KW-1185">Reference proteome</keyword>
<dbReference type="PANTHER" id="PTHR32305:SF15">
    <property type="entry name" value="PROTEIN RHSA-RELATED"/>
    <property type="match status" value="1"/>
</dbReference>
<dbReference type="Gene3D" id="2.180.10.10">
    <property type="entry name" value="RHS repeat-associated core"/>
    <property type="match status" value="3"/>
</dbReference>
<evidence type="ECO:0000313" key="5">
    <source>
        <dbReference type="EMBL" id="AJK46607.1"/>
    </source>
</evidence>
<dbReference type="Pfam" id="PF20148">
    <property type="entry name" value="DUF6531"/>
    <property type="match status" value="1"/>
</dbReference>
<dbReference type="KEGG" id="bgp:BGL_1c20980"/>